<evidence type="ECO:0000256" key="1">
    <source>
        <dbReference type="SAM" id="Phobius"/>
    </source>
</evidence>
<evidence type="ECO:0000313" key="3">
    <source>
        <dbReference type="Proteomes" id="UP001155059"/>
    </source>
</evidence>
<dbReference type="Proteomes" id="UP001155059">
    <property type="component" value="Unassembled WGS sequence"/>
</dbReference>
<gene>
    <name evidence="2" type="ORF">M1B34_14925</name>
</gene>
<proteinExistence type="predicted"/>
<comment type="caution">
    <text evidence="2">The sequence shown here is derived from an EMBL/GenBank/DDBJ whole genome shotgun (WGS) entry which is preliminary data.</text>
</comment>
<dbReference type="AlphaFoldDB" id="A0A9X2C658"/>
<accession>A0A9X2C658</accession>
<dbReference type="EMBL" id="JALQCW010000033">
    <property type="protein sequence ID" value="MCK9798967.1"/>
    <property type="molecule type" value="Genomic_DNA"/>
</dbReference>
<organism evidence="2 3">
    <name type="scientific">Pseudomonas morbosilactucae</name>
    <dbReference type="NCBI Taxonomy" id="2938197"/>
    <lineage>
        <taxon>Bacteria</taxon>
        <taxon>Pseudomonadati</taxon>
        <taxon>Pseudomonadota</taxon>
        <taxon>Gammaproteobacteria</taxon>
        <taxon>Pseudomonadales</taxon>
        <taxon>Pseudomonadaceae</taxon>
        <taxon>Pseudomonas</taxon>
    </lineage>
</organism>
<evidence type="ECO:0000313" key="2">
    <source>
        <dbReference type="EMBL" id="MCK9798967.1"/>
    </source>
</evidence>
<keyword evidence="1" id="KW-0472">Membrane</keyword>
<reference evidence="2 3" key="2">
    <citation type="journal article" date="2023" name="Plant Pathol.">
        <title>Dismantling and reorganizing Pseudomonas marginalis sensu#lato.</title>
        <authorList>
            <person name="Sawada H."/>
            <person name="Fujikawa T."/>
            <person name="Satou M."/>
        </authorList>
    </citation>
    <scope>NUCLEOTIDE SEQUENCE [LARGE SCALE GENOMIC DNA]</scope>
    <source>
        <strain evidence="2 3">MAFF 302030</strain>
    </source>
</reference>
<keyword evidence="1" id="KW-1133">Transmembrane helix</keyword>
<feature type="transmembrane region" description="Helical" evidence="1">
    <location>
        <begin position="20"/>
        <end position="40"/>
    </location>
</feature>
<name>A0A9X2C658_9PSED</name>
<dbReference type="RefSeq" id="WP_268265527.1">
    <property type="nucleotide sequence ID" value="NZ_JALQCW010000033.1"/>
</dbReference>
<protein>
    <submittedName>
        <fullName evidence="2">Uncharacterized protein</fullName>
    </submittedName>
</protein>
<keyword evidence="1" id="KW-0812">Transmembrane</keyword>
<reference evidence="2 3" key="1">
    <citation type="journal article" date="2022" name="Int. J. Syst. Evol. Microbiol.">
        <title>Pseudomonas aegrilactucae sp. nov. and Pseudomonas morbosilactucae sp. nov., pathogens causing bacterial rot of lettuce in Japan.</title>
        <authorList>
            <person name="Sawada H."/>
            <person name="Fujikawa T."/>
            <person name="Satou M."/>
        </authorList>
    </citation>
    <scope>NUCLEOTIDE SEQUENCE [LARGE SCALE GENOMIC DNA]</scope>
    <source>
        <strain evidence="2 3">MAFF 302030</strain>
    </source>
</reference>
<sequence length="196" mass="21429">MQLEWSAFKSLVWGWVSDPAAPAWIQAVGALLALAVAIYVSRRSIEHAGLLRQKTIFSIAEAAYEYVREVRAAIELIDEEAGSNATLWDAYHAEVTAGLVRALQGVPVHELASGRQVSAVLGLTLHLVLLGKAAEKLLVAPSLLPGVADQLEELEGDRNARRDLLSSITKVQKLNAMKQLEKIDEHYNVLKNTLSK</sequence>